<dbReference type="SUPFAM" id="SSF56399">
    <property type="entry name" value="ADP-ribosylation"/>
    <property type="match status" value="1"/>
</dbReference>
<reference evidence="1 2" key="1">
    <citation type="submission" date="2024-08" db="EMBL/GenBank/DDBJ databases">
        <authorList>
            <person name="Ishaq N."/>
        </authorList>
    </citation>
    <scope>NUCLEOTIDE SEQUENCE [LARGE SCALE GENOMIC DNA]</scope>
    <source>
        <strain evidence="1 2">DSM 18651</strain>
    </source>
</reference>
<dbReference type="EMBL" id="JBGMEK010000008">
    <property type="protein sequence ID" value="MFA0810439.1"/>
    <property type="molecule type" value="Genomic_DNA"/>
</dbReference>
<accession>A0ABV4NX97</accession>
<dbReference type="Gene3D" id="3.90.210.10">
    <property type="entry name" value="Heat-Labile Enterotoxin, subunit A"/>
    <property type="match status" value="1"/>
</dbReference>
<comment type="caution">
    <text evidence="1">The sequence shown here is derived from an EMBL/GenBank/DDBJ whole genome shotgun (WGS) entry which is preliminary data.</text>
</comment>
<keyword evidence="2" id="KW-1185">Reference proteome</keyword>
<gene>
    <name evidence="1" type="ORF">ACCI49_05845</name>
</gene>
<dbReference type="Proteomes" id="UP001569428">
    <property type="component" value="Unassembled WGS sequence"/>
</dbReference>
<dbReference type="RefSeq" id="WP_371838029.1">
    <property type="nucleotide sequence ID" value="NZ_JBGMEK010000008.1"/>
</dbReference>
<evidence type="ECO:0000313" key="1">
    <source>
        <dbReference type="EMBL" id="MFA0810439.1"/>
    </source>
</evidence>
<evidence type="ECO:0000313" key="2">
    <source>
        <dbReference type="Proteomes" id="UP001569428"/>
    </source>
</evidence>
<name>A0ABV4NX97_9GAMM</name>
<organism evidence="1 2">
    <name type="scientific">Microbulbifer epialgicus</name>
    <dbReference type="NCBI Taxonomy" id="393907"/>
    <lineage>
        <taxon>Bacteria</taxon>
        <taxon>Pseudomonadati</taxon>
        <taxon>Pseudomonadota</taxon>
        <taxon>Gammaproteobacteria</taxon>
        <taxon>Cellvibrionales</taxon>
        <taxon>Microbulbiferaceae</taxon>
        <taxon>Microbulbifer</taxon>
    </lineage>
</organism>
<protein>
    <submittedName>
        <fullName evidence="1">Uncharacterized protein</fullName>
    </submittedName>
</protein>
<sequence>MLPANIDTYIRNIAQTDQLQTRCQPSQLFREYATDFQRNSQSGWHSRSGDGLDRIDDIVRSAAQIQTLDYVRIAYVSRLLVMALYQWLIGNNSSNPNQRLSVKSINRRRDAIIALTGGAYCWYRQSYEAASSEQIGLNNIQTQTDISFNLYRYRFSRPGYNLHMSPGRLYRGDTRSPAVLWRSGGFFPKMANPICYDPHFNDGASQQVISSTDDLNLVTRFAWHNPAYCPRRFYCLHGTSNADKPIAGFIYEFDKSGHECLEVANVPAGREAAYLAIPNQFIRRFRMRYYAGSQNNIVLSDWMYYNDRSIQNIRIFADRQTWQQAQRHWHATH</sequence>
<proteinExistence type="predicted"/>